<feature type="region of interest" description="Disordered" evidence="1">
    <location>
        <begin position="171"/>
        <end position="204"/>
    </location>
</feature>
<feature type="non-terminal residue" evidence="2">
    <location>
        <position position="302"/>
    </location>
</feature>
<feature type="region of interest" description="Disordered" evidence="1">
    <location>
        <begin position="221"/>
        <end position="264"/>
    </location>
</feature>
<reference evidence="2" key="1">
    <citation type="submission" date="2023-10" db="EMBL/GenBank/DDBJ databases">
        <authorList>
            <person name="Chen Y."/>
            <person name="Shah S."/>
            <person name="Dougan E. K."/>
            <person name="Thang M."/>
            <person name="Chan C."/>
        </authorList>
    </citation>
    <scope>NUCLEOTIDE SEQUENCE [LARGE SCALE GENOMIC DNA]</scope>
</reference>
<feature type="compositionally biased region" description="Basic and acidic residues" evidence="1">
    <location>
        <begin position="221"/>
        <end position="231"/>
    </location>
</feature>
<name>A0ABN9Y9W4_9DINO</name>
<keyword evidence="3" id="KW-1185">Reference proteome</keyword>
<feature type="compositionally biased region" description="Low complexity" evidence="1">
    <location>
        <begin position="42"/>
        <end position="56"/>
    </location>
</feature>
<proteinExistence type="predicted"/>
<dbReference type="Proteomes" id="UP001189429">
    <property type="component" value="Unassembled WGS sequence"/>
</dbReference>
<feature type="non-terminal residue" evidence="2">
    <location>
        <position position="1"/>
    </location>
</feature>
<evidence type="ECO:0000313" key="2">
    <source>
        <dbReference type="EMBL" id="CAK0909497.1"/>
    </source>
</evidence>
<feature type="region of interest" description="Disordered" evidence="1">
    <location>
        <begin position="32"/>
        <end position="56"/>
    </location>
</feature>
<comment type="caution">
    <text evidence="2">The sequence shown here is derived from an EMBL/GenBank/DDBJ whole genome shotgun (WGS) entry which is preliminary data.</text>
</comment>
<protein>
    <submittedName>
        <fullName evidence="2">Uncharacterized protein</fullName>
    </submittedName>
</protein>
<evidence type="ECO:0000256" key="1">
    <source>
        <dbReference type="SAM" id="MobiDB-lite"/>
    </source>
</evidence>
<accession>A0ABN9Y9W4</accession>
<feature type="region of interest" description="Disordered" evidence="1">
    <location>
        <begin position="94"/>
        <end position="149"/>
    </location>
</feature>
<evidence type="ECO:0000313" key="3">
    <source>
        <dbReference type="Proteomes" id="UP001189429"/>
    </source>
</evidence>
<feature type="compositionally biased region" description="Low complexity" evidence="1">
    <location>
        <begin position="94"/>
        <end position="133"/>
    </location>
</feature>
<sequence length="302" mass="32027">CCCCCCCCCCCLLQRRHAPPTREGLRHLSLLHAGGGGDAGRRPASSRPWRGPARPAPGRWRSCSRCGSRWPSRGCPWSTWRASRAAAAGCRACGASPSSGRRPPRRTPVAGGPAQAHAAAGPAGLAGHVGRPSGARRPRGAPRVWGGAEAARGAAARHARLGRRARLCARQARGAAERPGRRGALSSGCFPRAPRRPGEDEAEEGAGVVGWRFLEADRFAQRQEPQDRPSRGEPAVPRSMGTGSESACRADAAPPALQSTRADVDTSYLSRTVRRLKEPFYSSRGHPLRCVRTAVIPPIPLP</sequence>
<gene>
    <name evidence="2" type="ORF">PCOR1329_LOCUS83896</name>
</gene>
<dbReference type="EMBL" id="CAUYUJ010022207">
    <property type="protein sequence ID" value="CAK0909497.1"/>
    <property type="molecule type" value="Genomic_DNA"/>
</dbReference>
<organism evidence="2 3">
    <name type="scientific">Prorocentrum cordatum</name>
    <dbReference type="NCBI Taxonomy" id="2364126"/>
    <lineage>
        <taxon>Eukaryota</taxon>
        <taxon>Sar</taxon>
        <taxon>Alveolata</taxon>
        <taxon>Dinophyceae</taxon>
        <taxon>Prorocentrales</taxon>
        <taxon>Prorocentraceae</taxon>
        <taxon>Prorocentrum</taxon>
    </lineage>
</organism>